<dbReference type="Proteomes" id="UP000190774">
    <property type="component" value="Unassembled WGS sequence"/>
</dbReference>
<name>A0A1T4Z6K5_9BACT</name>
<dbReference type="STRING" id="48467.SAMN02745166_05167"/>
<evidence type="ECO:0000313" key="2">
    <source>
        <dbReference type="Proteomes" id="UP000190774"/>
    </source>
</evidence>
<dbReference type="EMBL" id="FUYE01000047">
    <property type="protein sequence ID" value="SKB09619.1"/>
    <property type="molecule type" value="Genomic_DNA"/>
</dbReference>
<proteinExistence type="predicted"/>
<accession>A0A1T4Z6K5</accession>
<dbReference type="AlphaFoldDB" id="A0A1T4Z6K5"/>
<evidence type="ECO:0000313" key="1">
    <source>
        <dbReference type="EMBL" id="SKB09619.1"/>
    </source>
</evidence>
<gene>
    <name evidence="1" type="ORF">SAMN02745166_05167</name>
</gene>
<sequence>MKSFLKMKSPILKKYNIHVTPFIFVSQKINERVGVLPQAPLHEVKHSKFFTAVAKKSTLIYFFN</sequence>
<keyword evidence="2" id="KW-1185">Reference proteome</keyword>
<protein>
    <submittedName>
        <fullName evidence="1">Uncharacterized protein</fullName>
    </submittedName>
</protein>
<organism evidence="1 2">
    <name type="scientific">Prosthecobacter debontii</name>
    <dbReference type="NCBI Taxonomy" id="48467"/>
    <lineage>
        <taxon>Bacteria</taxon>
        <taxon>Pseudomonadati</taxon>
        <taxon>Verrucomicrobiota</taxon>
        <taxon>Verrucomicrobiia</taxon>
        <taxon>Verrucomicrobiales</taxon>
        <taxon>Verrucomicrobiaceae</taxon>
        <taxon>Prosthecobacter</taxon>
    </lineage>
</organism>
<reference evidence="2" key="1">
    <citation type="submission" date="2017-02" db="EMBL/GenBank/DDBJ databases">
        <authorList>
            <person name="Varghese N."/>
            <person name="Submissions S."/>
        </authorList>
    </citation>
    <scope>NUCLEOTIDE SEQUENCE [LARGE SCALE GENOMIC DNA]</scope>
    <source>
        <strain evidence="2">ATCC 700200</strain>
    </source>
</reference>